<evidence type="ECO:0000313" key="1">
    <source>
        <dbReference type="EMBL" id="AYD45648.1"/>
    </source>
</evidence>
<sequence length="73" mass="8495">MCVDCFRSPQSLTYVSSWGFTQLPPSCNSNYLGYRVSFSNNVQIRAIRPLGVIKCKRITRFWSLMTICAYVRY</sequence>
<name>A0A8D4N4C3_9GAMM</name>
<dbReference type="AlphaFoldDB" id="A0A8D4N4C3"/>
<dbReference type="Proteomes" id="UP000265864">
    <property type="component" value="Chromosome"/>
</dbReference>
<reference evidence="1 2" key="1">
    <citation type="submission" date="2018-09" db="EMBL/GenBank/DDBJ databases">
        <title>Yersinia kristensenii subsp. rochesterensis subsp. nov., Isolated from Human Feces.</title>
        <authorList>
            <person name="Cunningham S.A."/>
            <person name="Jeraldo P."/>
            <person name="Patel R."/>
        </authorList>
    </citation>
    <scope>NUCLEOTIDE SEQUENCE [LARGE SCALE GENOMIC DNA]</scope>
    <source>
        <strain evidence="1 2">ATCC BAA-2637</strain>
    </source>
</reference>
<gene>
    <name evidence="1" type="ORF">DXZ79_19365</name>
</gene>
<proteinExistence type="predicted"/>
<protein>
    <submittedName>
        <fullName evidence="1">Uncharacterized protein</fullName>
    </submittedName>
</protein>
<accession>A0A8D4N4C3</accession>
<evidence type="ECO:0000313" key="2">
    <source>
        <dbReference type="Proteomes" id="UP000265864"/>
    </source>
</evidence>
<dbReference type="EMBL" id="CP032482">
    <property type="protein sequence ID" value="AYD45648.1"/>
    <property type="molecule type" value="Genomic_DNA"/>
</dbReference>
<organism evidence="1 2">
    <name type="scientific">Yersinia rochesterensis</name>
    <dbReference type="NCBI Taxonomy" id="1604335"/>
    <lineage>
        <taxon>Bacteria</taxon>
        <taxon>Pseudomonadati</taxon>
        <taxon>Pseudomonadota</taxon>
        <taxon>Gammaproteobacteria</taxon>
        <taxon>Enterobacterales</taxon>
        <taxon>Yersiniaceae</taxon>
        <taxon>Yersinia</taxon>
    </lineage>
</organism>